<evidence type="ECO:0000256" key="3">
    <source>
        <dbReference type="ARBA" id="ARBA00023295"/>
    </source>
</evidence>
<evidence type="ECO:0000313" key="7">
    <source>
        <dbReference type="EMBL" id="KFA60687.1"/>
    </source>
</evidence>
<dbReference type="Pfam" id="PF17851">
    <property type="entry name" value="GH43_C2"/>
    <property type="match status" value="1"/>
</dbReference>
<dbReference type="InterPro" id="IPR051795">
    <property type="entry name" value="Glycosyl_Hydrlase_43"/>
</dbReference>
<dbReference type="InterPro" id="IPR013320">
    <property type="entry name" value="ConA-like_dom_sf"/>
</dbReference>
<dbReference type="Gene3D" id="2.60.120.200">
    <property type="match status" value="1"/>
</dbReference>
<dbReference type="GO" id="GO:0005975">
    <property type="term" value="P:carbohydrate metabolic process"/>
    <property type="evidence" value="ECO:0007669"/>
    <property type="project" value="InterPro"/>
</dbReference>
<dbReference type="InterPro" id="IPR023296">
    <property type="entry name" value="Glyco_hydro_beta-prop_sf"/>
</dbReference>
<feature type="domain" description="Beta-xylosidase C-terminal Concanavalin A-like" evidence="6">
    <location>
        <begin position="336"/>
        <end position="526"/>
    </location>
</feature>
<dbReference type="SUPFAM" id="SSF49899">
    <property type="entry name" value="Concanavalin A-like lectins/glucanases"/>
    <property type="match status" value="1"/>
</dbReference>
<dbReference type="Gene3D" id="2.115.10.20">
    <property type="entry name" value="Glycosyl hydrolase domain, family 43"/>
    <property type="match status" value="1"/>
</dbReference>
<dbReference type="CDD" id="cd09001">
    <property type="entry name" value="GH43_FsAxh1-like"/>
    <property type="match status" value="1"/>
</dbReference>
<evidence type="ECO:0000313" key="8">
    <source>
        <dbReference type="Proteomes" id="UP000028524"/>
    </source>
</evidence>
<dbReference type="InterPro" id="IPR006710">
    <property type="entry name" value="Glyco_hydro_43"/>
</dbReference>
<protein>
    <recommendedName>
        <fullName evidence="6">Beta-xylosidase C-terminal Concanavalin A-like domain-containing protein</fullName>
    </recommendedName>
</protein>
<evidence type="ECO:0000256" key="4">
    <source>
        <dbReference type="RuleBase" id="RU361187"/>
    </source>
</evidence>
<dbReference type="SUPFAM" id="SSF75005">
    <property type="entry name" value="Arabinanase/levansucrase/invertase"/>
    <property type="match status" value="1"/>
</dbReference>
<gene>
    <name evidence="7" type="ORF">S40285_05060</name>
</gene>
<dbReference type="PANTHER" id="PTHR42812:SF15">
    <property type="entry name" value="HYDROLASE, PUTATIVE (AFU_ORTHOLOGUE AFUA_2G00930)-RELATED"/>
    <property type="match status" value="1"/>
</dbReference>
<comment type="similarity">
    <text evidence="1 4">Belongs to the glycosyl hydrolase 43 family.</text>
</comment>
<dbReference type="OrthoDB" id="2139957at2759"/>
<dbReference type="InParanoid" id="A0A084Q9Q2"/>
<sequence>MLSSSLLAVGLVAGSGLASPTRPCQPAMYTNPVRFQDLPDVDVFRVANTYYMTTSTFAYSPGAPVHKSYDLVNWTPVSHSVPDLADFGPEYNLNGDDSRAYVRGIWASSMRYRESDDRFYWMGCIQSTGRTWLYSSPGNNALENDGDNNAWNWTLDGTIDGCFYDNGILFDDDDTMYVAWGNRQLRVTELSADGLTEVRTELVYDSGADLYLEGAHMYKIRGYYWVVPTKVASGQYLLRADNPFGPYEVREFWDFLEGPFPNAGWAHQGGMVETAAGDWHYIAFMDAYPAGRVPVMAPIEWSDDDWPSLVLDDGTWGSTYPVPVSTNKTVPGVDRSDDFSAPTLNPEWEWNHSPDSEYFELSGDGLVLRTASVVQDLYNARNTLTHRITAPRSLATWHLDISAMADGDRAGAAIFRDESAYIGVHKTGDAAQLVFVDGIDMNSSWATISTGTVEATGPVVEGADVWLRVDADVEPAFGLTPRRVTSFSYSLDGETWEPLGSTVVHNRWQFFSGFRFAVFNFATGELGGQVTVRNFQTELQT</sequence>
<dbReference type="OMA" id="DWFLHFQ"/>
<dbReference type="HOGENOM" id="CLU_016508_1_1_1"/>
<keyword evidence="5" id="KW-0732">Signal</keyword>
<feature type="signal peptide" evidence="5">
    <location>
        <begin position="1"/>
        <end position="18"/>
    </location>
</feature>
<keyword evidence="2 4" id="KW-0378">Hydrolase</keyword>
<name>A0A084Q9Q2_STAC4</name>
<dbReference type="InterPro" id="IPR041542">
    <property type="entry name" value="GH43_C2"/>
</dbReference>
<accession>A0A084Q9Q2</accession>
<dbReference type="GO" id="GO:0004553">
    <property type="term" value="F:hydrolase activity, hydrolyzing O-glycosyl compounds"/>
    <property type="evidence" value="ECO:0007669"/>
    <property type="project" value="InterPro"/>
</dbReference>
<dbReference type="Proteomes" id="UP000028524">
    <property type="component" value="Unassembled WGS sequence"/>
</dbReference>
<evidence type="ECO:0000256" key="1">
    <source>
        <dbReference type="ARBA" id="ARBA00009865"/>
    </source>
</evidence>
<dbReference type="PANTHER" id="PTHR42812">
    <property type="entry name" value="BETA-XYLOSIDASE"/>
    <property type="match status" value="1"/>
</dbReference>
<reference evidence="7 8" key="1">
    <citation type="journal article" date="2014" name="BMC Genomics">
        <title>Comparative genome sequencing reveals chemotype-specific gene clusters in the toxigenic black mold Stachybotrys.</title>
        <authorList>
            <person name="Semeiks J."/>
            <person name="Borek D."/>
            <person name="Otwinowski Z."/>
            <person name="Grishin N.V."/>
        </authorList>
    </citation>
    <scope>NUCLEOTIDE SEQUENCE [LARGE SCALE GENOMIC DNA]</scope>
    <source>
        <strain evidence="7 8">IBT 40285</strain>
    </source>
</reference>
<evidence type="ECO:0000259" key="6">
    <source>
        <dbReference type="Pfam" id="PF17851"/>
    </source>
</evidence>
<feature type="chain" id="PRO_5001779052" description="Beta-xylosidase C-terminal Concanavalin A-like domain-containing protein" evidence="5">
    <location>
        <begin position="19"/>
        <end position="541"/>
    </location>
</feature>
<dbReference type="EMBL" id="KL660898">
    <property type="protein sequence ID" value="KFA60687.1"/>
    <property type="molecule type" value="Genomic_DNA"/>
</dbReference>
<proteinExistence type="inferred from homology"/>
<evidence type="ECO:0000256" key="5">
    <source>
        <dbReference type="SAM" id="SignalP"/>
    </source>
</evidence>
<dbReference type="Pfam" id="PF04616">
    <property type="entry name" value="Glyco_hydro_43"/>
    <property type="match status" value="1"/>
</dbReference>
<dbReference type="STRING" id="1283841.A0A084Q9Q2"/>
<keyword evidence="8" id="KW-1185">Reference proteome</keyword>
<keyword evidence="3 4" id="KW-0326">Glycosidase</keyword>
<organism evidence="7 8">
    <name type="scientific">Stachybotrys chlorohalonatus (strain IBT 40285)</name>
    <dbReference type="NCBI Taxonomy" id="1283841"/>
    <lineage>
        <taxon>Eukaryota</taxon>
        <taxon>Fungi</taxon>
        <taxon>Dikarya</taxon>
        <taxon>Ascomycota</taxon>
        <taxon>Pezizomycotina</taxon>
        <taxon>Sordariomycetes</taxon>
        <taxon>Hypocreomycetidae</taxon>
        <taxon>Hypocreales</taxon>
        <taxon>Stachybotryaceae</taxon>
        <taxon>Stachybotrys</taxon>
    </lineage>
</organism>
<dbReference type="AlphaFoldDB" id="A0A084Q9Q2"/>
<evidence type="ECO:0000256" key="2">
    <source>
        <dbReference type="ARBA" id="ARBA00022801"/>
    </source>
</evidence>